<keyword evidence="3" id="KW-1185">Reference proteome</keyword>
<feature type="transmembrane region" description="Helical" evidence="1">
    <location>
        <begin position="149"/>
        <end position="169"/>
    </location>
</feature>
<reference evidence="3" key="1">
    <citation type="submission" date="2022-10" db="EMBL/GenBank/DDBJ databases">
        <title>Genome assembly of Pristionchus species.</title>
        <authorList>
            <person name="Yoshida K."/>
            <person name="Sommer R.J."/>
        </authorList>
    </citation>
    <scope>NUCLEOTIDE SEQUENCE [LARGE SCALE GENOMIC DNA]</scope>
    <source>
        <strain evidence="3">RS5460</strain>
    </source>
</reference>
<organism evidence="2 3">
    <name type="scientific">Pristionchus mayeri</name>
    <dbReference type="NCBI Taxonomy" id="1317129"/>
    <lineage>
        <taxon>Eukaryota</taxon>
        <taxon>Metazoa</taxon>
        <taxon>Ecdysozoa</taxon>
        <taxon>Nematoda</taxon>
        <taxon>Chromadorea</taxon>
        <taxon>Rhabditida</taxon>
        <taxon>Rhabditina</taxon>
        <taxon>Diplogasteromorpha</taxon>
        <taxon>Diplogasteroidea</taxon>
        <taxon>Neodiplogasteridae</taxon>
        <taxon>Pristionchus</taxon>
    </lineage>
</organism>
<keyword evidence="1" id="KW-0812">Transmembrane</keyword>
<proteinExistence type="predicted"/>
<evidence type="ECO:0000313" key="2">
    <source>
        <dbReference type="EMBL" id="GMR61960.1"/>
    </source>
</evidence>
<feature type="non-terminal residue" evidence="2">
    <location>
        <position position="1"/>
    </location>
</feature>
<accession>A0AAN5DGZ7</accession>
<sequence>RSRAMYTSLLVYTINSGSVVLSVVQLCVAASIFDFIVMNKKYYESVDQAILIDPDYALNFYCAPLLSAALGLLAILAHRSPTIFKSFFARHNTLLAATHSLILGAAAIAFAQCSLLASRLSIDIEPYALNGTPQNFQDASCWYFLRLRASMALFGLQSVFALAQMGFLYSRKEIRFMGITHQQYAKIELF</sequence>
<evidence type="ECO:0000256" key="1">
    <source>
        <dbReference type="SAM" id="Phobius"/>
    </source>
</evidence>
<gene>
    <name evidence="2" type="ORF">PMAYCL1PPCAC_32155</name>
</gene>
<feature type="transmembrane region" description="Helical" evidence="1">
    <location>
        <begin position="96"/>
        <end position="117"/>
    </location>
</feature>
<feature type="transmembrane region" description="Helical" evidence="1">
    <location>
        <begin position="56"/>
        <end position="76"/>
    </location>
</feature>
<keyword evidence="1" id="KW-0472">Membrane</keyword>
<feature type="transmembrane region" description="Helical" evidence="1">
    <location>
        <begin position="12"/>
        <end position="36"/>
    </location>
</feature>
<dbReference type="Proteomes" id="UP001328107">
    <property type="component" value="Unassembled WGS sequence"/>
</dbReference>
<dbReference type="AlphaFoldDB" id="A0AAN5DGZ7"/>
<keyword evidence="1" id="KW-1133">Transmembrane helix</keyword>
<dbReference type="EMBL" id="BTRK01000006">
    <property type="protein sequence ID" value="GMR61960.1"/>
    <property type="molecule type" value="Genomic_DNA"/>
</dbReference>
<evidence type="ECO:0000313" key="3">
    <source>
        <dbReference type="Proteomes" id="UP001328107"/>
    </source>
</evidence>
<protein>
    <submittedName>
        <fullName evidence="2">Uncharacterized protein</fullName>
    </submittedName>
</protein>
<name>A0AAN5DGZ7_9BILA</name>
<comment type="caution">
    <text evidence="2">The sequence shown here is derived from an EMBL/GenBank/DDBJ whole genome shotgun (WGS) entry which is preliminary data.</text>
</comment>